<dbReference type="GO" id="GO:0003700">
    <property type="term" value="F:DNA-binding transcription factor activity"/>
    <property type="evidence" value="ECO:0007669"/>
    <property type="project" value="InterPro"/>
</dbReference>
<feature type="compositionally biased region" description="Low complexity" evidence="2">
    <location>
        <begin position="326"/>
        <end position="340"/>
    </location>
</feature>
<feature type="domain" description="PAS" evidence="3">
    <location>
        <begin position="388"/>
        <end position="458"/>
    </location>
</feature>
<dbReference type="GO" id="GO:0010468">
    <property type="term" value="P:regulation of gene expression"/>
    <property type="evidence" value="ECO:0000318"/>
    <property type="project" value="GO_Central"/>
</dbReference>
<keyword evidence="5" id="KW-1185">Reference proteome</keyword>
<evidence type="ECO:0000256" key="2">
    <source>
        <dbReference type="SAM" id="MobiDB-lite"/>
    </source>
</evidence>
<proteinExistence type="predicted"/>
<dbReference type="OMA" id="ANTSGEW"/>
<dbReference type="GeneID" id="7451626"/>
<dbReference type="InterPro" id="IPR013767">
    <property type="entry name" value="PAS_fold"/>
</dbReference>
<dbReference type="eggNOG" id="ENOG502S98K">
    <property type="taxonomic scope" value="Eukaryota"/>
</dbReference>
<feature type="region of interest" description="Disordered" evidence="2">
    <location>
        <begin position="230"/>
        <end position="349"/>
    </location>
</feature>
<dbReference type="CDD" id="cd14686">
    <property type="entry name" value="bZIP"/>
    <property type="match status" value="1"/>
</dbReference>
<dbReference type="Proteomes" id="UP000001449">
    <property type="component" value="Chromosome 14"/>
</dbReference>
<feature type="compositionally biased region" description="Basic residues" evidence="2">
    <location>
        <begin position="231"/>
        <end position="247"/>
    </location>
</feature>
<organism evidence="4 5">
    <name type="scientific">Thalassiosira pseudonana</name>
    <name type="common">Marine diatom</name>
    <name type="synonym">Cyclotella nana</name>
    <dbReference type="NCBI Taxonomy" id="35128"/>
    <lineage>
        <taxon>Eukaryota</taxon>
        <taxon>Sar</taxon>
        <taxon>Stramenopiles</taxon>
        <taxon>Ochrophyta</taxon>
        <taxon>Bacillariophyta</taxon>
        <taxon>Coscinodiscophyceae</taxon>
        <taxon>Thalassiosirophycidae</taxon>
        <taxon>Thalassiosirales</taxon>
        <taxon>Thalassiosiraceae</taxon>
        <taxon>Thalassiosira</taxon>
    </lineage>
</organism>
<name>B8CC04_THAPS</name>
<dbReference type="PaxDb" id="35128-Thaps9689"/>
<feature type="compositionally biased region" description="Low complexity" evidence="2">
    <location>
        <begin position="43"/>
        <end position="56"/>
    </location>
</feature>
<dbReference type="Gene3D" id="3.30.450.20">
    <property type="entry name" value="PAS domain"/>
    <property type="match status" value="1"/>
</dbReference>
<dbReference type="KEGG" id="tps:THAPSDRAFT_9689"/>
<reference evidence="4 5" key="2">
    <citation type="journal article" date="2008" name="Nature">
        <title>The Phaeodactylum genome reveals the evolutionary history of diatom genomes.</title>
        <authorList>
            <person name="Bowler C."/>
            <person name="Allen A.E."/>
            <person name="Badger J.H."/>
            <person name="Grimwood J."/>
            <person name="Jabbari K."/>
            <person name="Kuo A."/>
            <person name="Maheswari U."/>
            <person name="Martens C."/>
            <person name="Maumus F."/>
            <person name="Otillar R.P."/>
            <person name="Rayko E."/>
            <person name="Salamov A."/>
            <person name="Vandepoele K."/>
            <person name="Beszteri B."/>
            <person name="Gruber A."/>
            <person name="Heijde M."/>
            <person name="Katinka M."/>
            <person name="Mock T."/>
            <person name="Valentin K."/>
            <person name="Verret F."/>
            <person name="Berges J.A."/>
            <person name="Brownlee C."/>
            <person name="Cadoret J.P."/>
            <person name="Chiovitti A."/>
            <person name="Choi C.J."/>
            <person name="Coesel S."/>
            <person name="De Martino A."/>
            <person name="Detter J.C."/>
            <person name="Durkin C."/>
            <person name="Falciatore A."/>
            <person name="Fournet J."/>
            <person name="Haruta M."/>
            <person name="Huysman M.J."/>
            <person name="Jenkins B.D."/>
            <person name="Jiroutova K."/>
            <person name="Jorgensen R.E."/>
            <person name="Joubert Y."/>
            <person name="Kaplan A."/>
            <person name="Kroger N."/>
            <person name="Kroth P.G."/>
            <person name="La Roche J."/>
            <person name="Lindquist E."/>
            <person name="Lommer M."/>
            <person name="Martin-Jezequel V."/>
            <person name="Lopez P.J."/>
            <person name="Lucas S."/>
            <person name="Mangogna M."/>
            <person name="McGinnis K."/>
            <person name="Medlin L.K."/>
            <person name="Montsant A."/>
            <person name="Oudot-Le Secq M.P."/>
            <person name="Napoli C."/>
            <person name="Obornik M."/>
            <person name="Parker M.S."/>
            <person name="Petit J.L."/>
            <person name="Porcel B.M."/>
            <person name="Poulsen N."/>
            <person name="Robison M."/>
            <person name="Rychlewski L."/>
            <person name="Rynearson T.A."/>
            <person name="Schmutz J."/>
            <person name="Shapiro H."/>
            <person name="Siaut M."/>
            <person name="Stanley M."/>
            <person name="Sussman M.R."/>
            <person name="Taylor A.R."/>
            <person name="Vardi A."/>
            <person name="von Dassow P."/>
            <person name="Vyverman W."/>
            <person name="Willis A."/>
            <person name="Wyrwicz L.S."/>
            <person name="Rokhsar D.S."/>
            <person name="Weissenbach J."/>
            <person name="Armbrust E.V."/>
            <person name="Green B.R."/>
            <person name="Van de Peer Y."/>
            <person name="Grigoriev I.V."/>
        </authorList>
    </citation>
    <scope>NUCLEOTIDE SEQUENCE [LARGE SCALE GENOMIC DNA]</scope>
    <source>
        <strain evidence="4 5">CCMP1335</strain>
    </source>
</reference>
<feature type="region of interest" description="Disordered" evidence="2">
    <location>
        <begin position="21"/>
        <end position="73"/>
    </location>
</feature>
<feature type="compositionally biased region" description="Basic and acidic residues" evidence="2">
    <location>
        <begin position="647"/>
        <end position="656"/>
    </location>
</feature>
<reference evidence="4 5" key="1">
    <citation type="journal article" date="2004" name="Science">
        <title>The genome of the diatom Thalassiosira pseudonana: ecology, evolution, and metabolism.</title>
        <authorList>
            <person name="Armbrust E.V."/>
            <person name="Berges J.A."/>
            <person name="Bowler C."/>
            <person name="Green B.R."/>
            <person name="Martinez D."/>
            <person name="Putnam N.H."/>
            <person name="Zhou S."/>
            <person name="Allen A.E."/>
            <person name="Apt K.E."/>
            <person name="Bechner M."/>
            <person name="Brzezinski M.A."/>
            <person name="Chaal B.K."/>
            <person name="Chiovitti A."/>
            <person name="Davis A.K."/>
            <person name="Demarest M.S."/>
            <person name="Detter J.C."/>
            <person name="Glavina T."/>
            <person name="Goodstein D."/>
            <person name="Hadi M.Z."/>
            <person name="Hellsten U."/>
            <person name="Hildebrand M."/>
            <person name="Jenkins B.D."/>
            <person name="Jurka J."/>
            <person name="Kapitonov V.V."/>
            <person name="Kroger N."/>
            <person name="Lau W.W."/>
            <person name="Lane T.W."/>
            <person name="Larimer F.W."/>
            <person name="Lippmeier J.C."/>
            <person name="Lucas S."/>
            <person name="Medina M."/>
            <person name="Montsant A."/>
            <person name="Obornik M."/>
            <person name="Parker M.S."/>
            <person name="Palenik B."/>
            <person name="Pazour G.J."/>
            <person name="Richardson P.M."/>
            <person name="Rynearson T.A."/>
            <person name="Saito M.A."/>
            <person name="Schwartz D.C."/>
            <person name="Thamatrakoln K."/>
            <person name="Valentin K."/>
            <person name="Vardi A."/>
            <person name="Wilkerson F.P."/>
            <person name="Rokhsar D.S."/>
        </authorList>
    </citation>
    <scope>NUCLEOTIDE SEQUENCE [LARGE SCALE GENOMIC DNA]</scope>
    <source>
        <strain evidence="4 5">CCMP1335</strain>
    </source>
</reference>
<feature type="region of interest" description="Disordered" evidence="2">
    <location>
        <begin position="539"/>
        <end position="560"/>
    </location>
</feature>
<dbReference type="GO" id="GO:0043565">
    <property type="term" value="F:sequence-specific DNA binding"/>
    <property type="evidence" value="ECO:0000318"/>
    <property type="project" value="GO_Central"/>
</dbReference>
<protein>
    <recommendedName>
        <fullName evidence="3">PAS domain-containing protein</fullName>
    </recommendedName>
</protein>
<feature type="compositionally biased region" description="Low complexity" evidence="2">
    <location>
        <begin position="304"/>
        <end position="317"/>
    </location>
</feature>
<gene>
    <name evidence="4" type="ORF">THAPSDRAFT_9689</name>
</gene>
<evidence type="ECO:0000313" key="5">
    <source>
        <dbReference type="Proteomes" id="UP000001449"/>
    </source>
</evidence>
<dbReference type="AlphaFoldDB" id="B8CC04"/>
<dbReference type="SMART" id="SM00091">
    <property type="entry name" value="PAS"/>
    <property type="match status" value="1"/>
</dbReference>
<dbReference type="InterPro" id="IPR046347">
    <property type="entry name" value="bZIP_sf"/>
</dbReference>
<feature type="coiled-coil region" evidence="1">
    <location>
        <begin position="372"/>
        <end position="399"/>
    </location>
</feature>
<dbReference type="Pfam" id="PF00989">
    <property type="entry name" value="PAS"/>
    <property type="match status" value="1"/>
</dbReference>
<dbReference type="SUPFAM" id="SSF55785">
    <property type="entry name" value="PYP-like sensor domain (PAS domain)"/>
    <property type="match status" value="1"/>
</dbReference>
<dbReference type="InterPro" id="IPR000014">
    <property type="entry name" value="PAS"/>
</dbReference>
<dbReference type="CDD" id="cd00130">
    <property type="entry name" value="PAS"/>
    <property type="match status" value="1"/>
</dbReference>
<dbReference type="RefSeq" id="XP_002293675.1">
    <property type="nucleotide sequence ID" value="XM_002293639.1"/>
</dbReference>
<feature type="compositionally biased region" description="Low complexity" evidence="2">
    <location>
        <begin position="248"/>
        <end position="274"/>
    </location>
</feature>
<feature type="region of interest" description="Disordered" evidence="2">
    <location>
        <begin position="632"/>
        <end position="656"/>
    </location>
</feature>
<dbReference type="SUPFAM" id="SSF57959">
    <property type="entry name" value="Leucine zipper domain"/>
    <property type="match status" value="1"/>
</dbReference>
<evidence type="ECO:0000259" key="3">
    <source>
        <dbReference type="PROSITE" id="PS50112"/>
    </source>
</evidence>
<sequence>MSNTQGLDALAALCAGTASSNPSVQSIDAKNENSSAAGGGGTVAAPAPANTTTPAAQVASGVQHPPPAASTPSIVIPNGNAAINNSSSASSAYASLYAQQLQAVQAQAAAAQQQHHQHAQMAQQQLAANGVPLEVLQAYLAAAAAAAASQHSQVPLVAQAPTTAPPAGYPTNNNNNGIGGMFTSQSIQALAQHQLAQVQNSQQLQHGNPNANALVAQQQQAAAIAQLLAGHPHHAAQQHQQHHHHHMNSLQQAHSQSAVQSTASTPAASVAAPAVGNGTSVSKPAAGADEDSKAPSSPPKQRTNSQSSQQSNANSSPRPKKKARKSSSSSSTTADQQPSSKSQPTPDTVISEWEEKKHAKRAANRLSAHLSRKRKKMFIDELKDENTELRRKEQILRSIPDLIVVFDSSGTMSFVSESVSRFLNYSSEELEESSFWDRLSDDSVNMIKSAFMDALAVKRGEGVDCTSLCNGKALLVTLVDKSGEESEGKLVSLKGVVHFAGDSPECVCSIRPEDKVDKSNGGGKKVTITEACGSAALKTKTGAPSHQISDVDKTKPKQRNNKSSIMVHMTNPIHHAHEHHKGGHHHGHPKQEITCPHCGRQLMERKGVLRRLKPVSNAFVIYGHCMACHSDDSGEGDHACGDTVGETEEKKDTGTK</sequence>
<dbReference type="NCBIfam" id="TIGR00229">
    <property type="entry name" value="sensory_box"/>
    <property type="match status" value="1"/>
</dbReference>
<dbReference type="HOGENOM" id="CLU_418304_0_0_1"/>
<evidence type="ECO:0000256" key="1">
    <source>
        <dbReference type="SAM" id="Coils"/>
    </source>
</evidence>
<dbReference type="InterPro" id="IPR035965">
    <property type="entry name" value="PAS-like_dom_sf"/>
</dbReference>
<dbReference type="InParanoid" id="B8CC04"/>
<evidence type="ECO:0000313" key="4">
    <source>
        <dbReference type="EMBL" id="EED88684.1"/>
    </source>
</evidence>
<dbReference type="GO" id="GO:0005634">
    <property type="term" value="C:nucleus"/>
    <property type="evidence" value="ECO:0000318"/>
    <property type="project" value="GO_Central"/>
</dbReference>
<keyword evidence="1" id="KW-0175">Coiled coil</keyword>
<dbReference type="EMBL" id="CM000649">
    <property type="protein sequence ID" value="EED88684.1"/>
    <property type="molecule type" value="Genomic_DNA"/>
</dbReference>
<accession>B8CC04</accession>
<feature type="compositionally biased region" description="Polar residues" evidence="2">
    <location>
        <begin position="21"/>
        <end position="35"/>
    </location>
</feature>
<dbReference type="PROSITE" id="PS50112">
    <property type="entry name" value="PAS"/>
    <property type="match status" value="1"/>
</dbReference>